<keyword evidence="2" id="KW-1185">Reference proteome</keyword>
<proteinExistence type="predicted"/>
<dbReference type="EMBL" id="WJQU01001823">
    <property type="protein sequence ID" value="KAJ6633638.1"/>
    <property type="molecule type" value="Genomic_DNA"/>
</dbReference>
<organism evidence="1 2">
    <name type="scientific">Pseudolycoriella hygida</name>
    <dbReference type="NCBI Taxonomy" id="35572"/>
    <lineage>
        <taxon>Eukaryota</taxon>
        <taxon>Metazoa</taxon>
        <taxon>Ecdysozoa</taxon>
        <taxon>Arthropoda</taxon>
        <taxon>Hexapoda</taxon>
        <taxon>Insecta</taxon>
        <taxon>Pterygota</taxon>
        <taxon>Neoptera</taxon>
        <taxon>Endopterygota</taxon>
        <taxon>Diptera</taxon>
        <taxon>Nematocera</taxon>
        <taxon>Sciaroidea</taxon>
        <taxon>Sciaridae</taxon>
        <taxon>Pseudolycoriella</taxon>
    </lineage>
</organism>
<name>A0A9Q0MLR8_9DIPT</name>
<sequence length="257" mass="29607">MSQGIADIPDYLNKNVIFVKRVRTGPKQIYDVILTHGPKIYVTKSKQIFAVRDLTSTVLKDIECKQTDLNACSQQSCATFDFDICFSYAGNTKNVFLLLKMRDKFVIMAMTSDRITVHKEYENVCSFKVRERNSLVHIRIEMIDGSSVDEELYRLTTDSPLIDRKRFGGVANTIFERACATKAELSTTKLEVQKYFHILTKELRFGPYTLHDSVEERIILAKFGDTWIKRHNNMLVLGVPVYNCSYVSPNCWQTMND</sequence>
<evidence type="ECO:0000313" key="1">
    <source>
        <dbReference type="EMBL" id="KAJ6633638.1"/>
    </source>
</evidence>
<protein>
    <submittedName>
        <fullName evidence="1">Uncharacterized protein</fullName>
    </submittedName>
</protein>
<accession>A0A9Q0MLR8</accession>
<reference evidence="1" key="1">
    <citation type="submission" date="2022-07" db="EMBL/GenBank/DDBJ databases">
        <authorList>
            <person name="Trinca V."/>
            <person name="Uliana J.V.C."/>
            <person name="Torres T.T."/>
            <person name="Ward R.J."/>
            <person name="Monesi N."/>
        </authorList>
    </citation>
    <scope>NUCLEOTIDE SEQUENCE</scope>
    <source>
        <strain evidence="1">HSMRA1968</strain>
        <tissue evidence="1">Whole embryos</tissue>
    </source>
</reference>
<dbReference type="Proteomes" id="UP001151699">
    <property type="component" value="Unassembled WGS sequence"/>
</dbReference>
<dbReference type="AlphaFoldDB" id="A0A9Q0MLR8"/>
<gene>
    <name evidence="1" type="ORF">Bhyg_17381</name>
</gene>
<evidence type="ECO:0000313" key="2">
    <source>
        <dbReference type="Proteomes" id="UP001151699"/>
    </source>
</evidence>
<comment type="caution">
    <text evidence="1">The sequence shown here is derived from an EMBL/GenBank/DDBJ whole genome shotgun (WGS) entry which is preliminary data.</text>
</comment>
<dbReference type="OrthoDB" id="7786950at2759"/>